<feature type="transmembrane region" description="Helical" evidence="1">
    <location>
        <begin position="111"/>
        <end position="130"/>
    </location>
</feature>
<name>A0AAW0AN29_9AGAR</name>
<evidence type="ECO:0000313" key="2">
    <source>
        <dbReference type="EMBL" id="KAK7014085.1"/>
    </source>
</evidence>
<accession>A0AAW0AN29</accession>
<dbReference type="EMBL" id="JAYKXP010000376">
    <property type="protein sequence ID" value="KAK7014085.1"/>
    <property type="molecule type" value="Genomic_DNA"/>
</dbReference>
<evidence type="ECO:0000256" key="1">
    <source>
        <dbReference type="SAM" id="Phobius"/>
    </source>
</evidence>
<dbReference type="Proteomes" id="UP001383192">
    <property type="component" value="Unassembled WGS sequence"/>
</dbReference>
<protein>
    <submittedName>
        <fullName evidence="2">Uncharacterized protein</fullName>
    </submittedName>
</protein>
<keyword evidence="1" id="KW-1133">Transmembrane helix</keyword>
<keyword evidence="3" id="KW-1185">Reference proteome</keyword>
<reference evidence="2 3" key="1">
    <citation type="submission" date="2024-01" db="EMBL/GenBank/DDBJ databases">
        <title>A draft genome for a cacao thread blight-causing isolate of Paramarasmius palmivorus.</title>
        <authorList>
            <person name="Baruah I.K."/>
            <person name="Bukari Y."/>
            <person name="Amoako-Attah I."/>
            <person name="Meinhardt L.W."/>
            <person name="Bailey B.A."/>
            <person name="Cohen S.P."/>
        </authorList>
    </citation>
    <scope>NUCLEOTIDE SEQUENCE [LARGE SCALE GENOMIC DNA]</scope>
    <source>
        <strain evidence="2 3">GH-12</strain>
    </source>
</reference>
<comment type="caution">
    <text evidence="2">The sequence shown here is derived from an EMBL/GenBank/DDBJ whole genome shotgun (WGS) entry which is preliminary data.</text>
</comment>
<keyword evidence="1" id="KW-0812">Transmembrane</keyword>
<feature type="transmembrane region" description="Helical" evidence="1">
    <location>
        <begin position="12"/>
        <end position="34"/>
    </location>
</feature>
<gene>
    <name evidence="2" type="ORF">VNI00_019422</name>
</gene>
<dbReference type="AlphaFoldDB" id="A0AAW0AN29"/>
<keyword evidence="1" id="KW-0472">Membrane</keyword>
<feature type="transmembrane region" description="Helical" evidence="1">
    <location>
        <begin position="196"/>
        <end position="218"/>
    </location>
</feature>
<sequence>MTNHNLLITSLSAWTFFIYGIYTTLFSICTYILLKKRGTSYKYYLLANTLIFLLTCVFIALQVAVDTSQYLFSLRTRDHLQRGSITFLDPRRFNRHWSYRSGDLVAFHTNWFAEFIIILSLAVPHPNLAFKILSIGRQVARSVGTKLRNMYRIIIASTLESGILYSTYLVVVTIIQGDTYRRYNSMSDKQFEVMNAAVQFLFNVWPCIAGITTTIIIVRVTLGIALNDAESEVISIRVAETARGPAVSELRREENLSQGDAVMVIARDEETGR</sequence>
<feature type="transmembrane region" description="Helical" evidence="1">
    <location>
        <begin position="43"/>
        <end position="65"/>
    </location>
</feature>
<organism evidence="2 3">
    <name type="scientific">Paramarasmius palmivorus</name>
    <dbReference type="NCBI Taxonomy" id="297713"/>
    <lineage>
        <taxon>Eukaryota</taxon>
        <taxon>Fungi</taxon>
        <taxon>Dikarya</taxon>
        <taxon>Basidiomycota</taxon>
        <taxon>Agaricomycotina</taxon>
        <taxon>Agaricomycetes</taxon>
        <taxon>Agaricomycetidae</taxon>
        <taxon>Agaricales</taxon>
        <taxon>Marasmiineae</taxon>
        <taxon>Marasmiaceae</taxon>
        <taxon>Paramarasmius</taxon>
    </lineage>
</organism>
<proteinExistence type="predicted"/>
<feature type="transmembrane region" description="Helical" evidence="1">
    <location>
        <begin position="151"/>
        <end position="176"/>
    </location>
</feature>
<evidence type="ECO:0000313" key="3">
    <source>
        <dbReference type="Proteomes" id="UP001383192"/>
    </source>
</evidence>